<gene>
    <name evidence="2" type="ORF">FB384_000123</name>
</gene>
<dbReference type="EMBL" id="JACIBS010000001">
    <property type="protein sequence ID" value="MBB3661219.1"/>
    <property type="molecule type" value="Genomic_DNA"/>
</dbReference>
<keyword evidence="3" id="KW-1185">Reference proteome</keyword>
<evidence type="ECO:0000256" key="1">
    <source>
        <dbReference type="SAM" id="MobiDB-lite"/>
    </source>
</evidence>
<reference evidence="2 3" key="1">
    <citation type="submission" date="2020-08" db="EMBL/GenBank/DDBJ databases">
        <title>Sequencing the genomes of 1000 actinobacteria strains.</title>
        <authorList>
            <person name="Klenk H.-P."/>
        </authorList>
    </citation>
    <scope>NUCLEOTIDE SEQUENCE [LARGE SCALE GENOMIC DNA]</scope>
    <source>
        <strain evidence="2 3">DSM 45267</strain>
    </source>
</reference>
<evidence type="ECO:0000313" key="2">
    <source>
        <dbReference type="EMBL" id="MBB3661219.1"/>
    </source>
</evidence>
<name>A0A839XHJ8_9PSEU</name>
<dbReference type="Proteomes" id="UP000564573">
    <property type="component" value="Unassembled WGS sequence"/>
</dbReference>
<accession>A0A839XHJ8</accession>
<evidence type="ECO:0000313" key="3">
    <source>
        <dbReference type="Proteomes" id="UP000564573"/>
    </source>
</evidence>
<sequence length="56" mass="6158">MCSQRNVQRVRTRTGNGLGAPIMQAPDRPDDGRVRTSISAYPPGAEKEARECKCLL</sequence>
<proteinExistence type="predicted"/>
<protein>
    <submittedName>
        <fullName evidence="2">Uncharacterized protein</fullName>
    </submittedName>
</protein>
<organism evidence="2 3">
    <name type="scientific">Prauserella sediminis</name>
    <dbReference type="NCBI Taxonomy" id="577680"/>
    <lineage>
        <taxon>Bacteria</taxon>
        <taxon>Bacillati</taxon>
        <taxon>Actinomycetota</taxon>
        <taxon>Actinomycetes</taxon>
        <taxon>Pseudonocardiales</taxon>
        <taxon>Pseudonocardiaceae</taxon>
        <taxon>Prauserella</taxon>
        <taxon>Prauserella salsuginis group</taxon>
    </lineage>
</organism>
<feature type="region of interest" description="Disordered" evidence="1">
    <location>
        <begin position="1"/>
        <end position="34"/>
    </location>
</feature>
<comment type="caution">
    <text evidence="2">The sequence shown here is derived from an EMBL/GenBank/DDBJ whole genome shotgun (WGS) entry which is preliminary data.</text>
</comment>
<feature type="compositionally biased region" description="Polar residues" evidence="1">
    <location>
        <begin position="1"/>
        <end position="15"/>
    </location>
</feature>
<dbReference type="AlphaFoldDB" id="A0A839XHJ8"/>